<accession>A0A816HDF8</accession>
<comment type="caution">
    <text evidence="1">The sequence shown here is derived from an EMBL/GenBank/DDBJ whole genome shotgun (WGS) entry which is preliminary data.</text>
</comment>
<dbReference type="EMBL" id="CAJNOR010016467">
    <property type="protein sequence ID" value="CAF1685129.1"/>
    <property type="molecule type" value="Genomic_DNA"/>
</dbReference>
<proteinExistence type="predicted"/>
<reference evidence="1" key="1">
    <citation type="submission" date="2021-02" db="EMBL/GenBank/DDBJ databases">
        <authorList>
            <person name="Nowell W R."/>
        </authorList>
    </citation>
    <scope>NUCLEOTIDE SEQUENCE</scope>
</reference>
<evidence type="ECO:0000313" key="1">
    <source>
        <dbReference type="EMBL" id="CAF1685129.1"/>
    </source>
</evidence>
<sequence length="45" mass="5001">MSNIITNSTVTLAIDDQIELIDMVNNLNKTITQYGSSVIWFVGNI</sequence>
<organism evidence="1 2">
    <name type="scientific">Adineta ricciae</name>
    <name type="common">Rotifer</name>
    <dbReference type="NCBI Taxonomy" id="249248"/>
    <lineage>
        <taxon>Eukaryota</taxon>
        <taxon>Metazoa</taxon>
        <taxon>Spiralia</taxon>
        <taxon>Gnathifera</taxon>
        <taxon>Rotifera</taxon>
        <taxon>Eurotatoria</taxon>
        <taxon>Bdelloidea</taxon>
        <taxon>Adinetida</taxon>
        <taxon>Adinetidae</taxon>
        <taxon>Adineta</taxon>
    </lineage>
</organism>
<protein>
    <submittedName>
        <fullName evidence="1">Uncharacterized protein</fullName>
    </submittedName>
</protein>
<dbReference type="Proteomes" id="UP000663828">
    <property type="component" value="Unassembled WGS sequence"/>
</dbReference>
<name>A0A816HDF8_ADIRI</name>
<feature type="non-terminal residue" evidence="1">
    <location>
        <position position="45"/>
    </location>
</feature>
<keyword evidence="2" id="KW-1185">Reference proteome</keyword>
<evidence type="ECO:0000313" key="2">
    <source>
        <dbReference type="Proteomes" id="UP000663828"/>
    </source>
</evidence>
<dbReference type="AlphaFoldDB" id="A0A816HDF8"/>
<gene>
    <name evidence="1" type="ORF">XAT740_LOCUS61685</name>
</gene>